<dbReference type="Proteomes" id="UP001597544">
    <property type="component" value="Unassembled WGS sequence"/>
</dbReference>
<keyword evidence="1" id="KW-0175">Coiled coil</keyword>
<feature type="transmembrane region" description="Helical" evidence="2">
    <location>
        <begin position="20"/>
        <end position="41"/>
    </location>
</feature>
<evidence type="ECO:0000313" key="5">
    <source>
        <dbReference type="Proteomes" id="UP001597544"/>
    </source>
</evidence>
<dbReference type="PANTHER" id="PTHR34978">
    <property type="entry name" value="POSSIBLE SENSOR-TRANSDUCER PROTEIN BLAR"/>
    <property type="match status" value="1"/>
</dbReference>
<dbReference type="Gene3D" id="3.30.2010.10">
    <property type="entry name" value="Metalloproteases ('zincins'), catalytic domain"/>
    <property type="match status" value="1"/>
</dbReference>
<evidence type="ECO:0000313" key="4">
    <source>
        <dbReference type="EMBL" id="MFD2514134.1"/>
    </source>
</evidence>
<name>A0ABW5ILN1_9BACT</name>
<dbReference type="RefSeq" id="WP_377506076.1">
    <property type="nucleotide sequence ID" value="NZ_JBHULU010000012.1"/>
</dbReference>
<comment type="caution">
    <text evidence="4">The sequence shown here is derived from an EMBL/GenBank/DDBJ whole genome shotgun (WGS) entry which is preliminary data.</text>
</comment>
<feature type="coiled-coil region" evidence="1">
    <location>
        <begin position="518"/>
        <end position="591"/>
    </location>
</feature>
<dbReference type="EMBL" id="JBHULU010000012">
    <property type="protein sequence ID" value="MFD2514134.1"/>
    <property type="molecule type" value="Genomic_DNA"/>
</dbReference>
<dbReference type="InterPro" id="IPR008756">
    <property type="entry name" value="Peptidase_M56"/>
</dbReference>
<feature type="transmembrane region" description="Helical" evidence="2">
    <location>
        <begin position="328"/>
        <end position="349"/>
    </location>
</feature>
<feature type="transmembrane region" description="Helical" evidence="2">
    <location>
        <begin position="121"/>
        <end position="140"/>
    </location>
</feature>
<keyword evidence="5" id="KW-1185">Reference proteome</keyword>
<keyword evidence="2" id="KW-0472">Membrane</keyword>
<keyword evidence="2" id="KW-0812">Transmembrane</keyword>
<sequence length="650" mass="73111">MNQVLSLFSEKIVQAIGWTLLHSLWQGALLALLLGFIMLLLHRHTARIRYIIAGSTLLVQVLLSAITFDHYILRASEEPFSGSGAIAISSTAPFEETTLAADTYFWTAPLFSAKLYFEQHLPLLVTLWLMGLVLMTLRFLGGLAYMQRLRHYKTTPLSEKWQQRLSLLRQELGMSKAVRLVESGMVKVPMAIGYAKPVILMPLGAVAGLSQAQVEAILAHELAHILRRDYLFNLLQSVIDILFFYHPAMWWISGQVRAERENCCDDMAVSVCGNNLIYARALAELEAMRMPAGPALSVAFSGSRGSLISRIKRLAGQQSFRPTFTEGFVAAFVLMAGILAFSFGAMASLKPENKISEKVEAATFSKETTPAITAGSEETNAFSFTAQDSTGQKRDVVIIQNKKGKVKELYVDGKRIPKKDIAAYNNLIEQRLQAIENAPKASAAEVAKAMTEERNAVAKAERRQQENYDYSFRFYAGQGDSLSYPPAPPMPPMTPMAPMPPMPPAPPAPPLSGDKEAQKRYSEAMKQYEKEIKEFEQRVQRSVKEVQRHDERAALQAEHSRGMARRHEEMAVKHKEMAKLHQERMQQLKKEMVKDGLLKKDTGEIDIRMTKDSFYVNGEKQSQELFEKYKKLLDVKVEGEGNYNFQYNLK</sequence>
<evidence type="ECO:0000256" key="2">
    <source>
        <dbReference type="SAM" id="Phobius"/>
    </source>
</evidence>
<dbReference type="InterPro" id="IPR052173">
    <property type="entry name" value="Beta-lactam_resp_regulator"/>
</dbReference>
<feature type="transmembrane region" description="Helical" evidence="2">
    <location>
        <begin position="48"/>
        <end position="68"/>
    </location>
</feature>
<protein>
    <submittedName>
        <fullName evidence="4">M56 family metallopeptidase</fullName>
    </submittedName>
</protein>
<dbReference type="CDD" id="cd07341">
    <property type="entry name" value="M56_BlaR1_MecR1_like"/>
    <property type="match status" value="1"/>
</dbReference>
<keyword evidence="2" id="KW-1133">Transmembrane helix</keyword>
<reference evidence="5" key="1">
    <citation type="journal article" date="2019" name="Int. J. Syst. Evol. Microbiol.">
        <title>The Global Catalogue of Microorganisms (GCM) 10K type strain sequencing project: providing services to taxonomists for standard genome sequencing and annotation.</title>
        <authorList>
            <consortium name="The Broad Institute Genomics Platform"/>
            <consortium name="The Broad Institute Genome Sequencing Center for Infectious Disease"/>
            <person name="Wu L."/>
            <person name="Ma J."/>
        </authorList>
    </citation>
    <scope>NUCLEOTIDE SEQUENCE [LARGE SCALE GENOMIC DNA]</scope>
    <source>
        <strain evidence="5">KCTC 42498</strain>
    </source>
</reference>
<dbReference type="PANTHER" id="PTHR34978:SF3">
    <property type="entry name" value="SLR0241 PROTEIN"/>
    <property type="match status" value="1"/>
</dbReference>
<evidence type="ECO:0000256" key="1">
    <source>
        <dbReference type="SAM" id="Coils"/>
    </source>
</evidence>
<feature type="domain" description="Peptidase M56" evidence="3">
    <location>
        <begin position="57"/>
        <end position="312"/>
    </location>
</feature>
<organism evidence="4 5">
    <name type="scientific">Pontibacter locisalis</name>
    <dbReference type="NCBI Taxonomy" id="1719035"/>
    <lineage>
        <taxon>Bacteria</taxon>
        <taxon>Pseudomonadati</taxon>
        <taxon>Bacteroidota</taxon>
        <taxon>Cytophagia</taxon>
        <taxon>Cytophagales</taxon>
        <taxon>Hymenobacteraceae</taxon>
        <taxon>Pontibacter</taxon>
    </lineage>
</organism>
<gene>
    <name evidence="4" type="ORF">ACFSRY_09675</name>
</gene>
<evidence type="ECO:0000259" key="3">
    <source>
        <dbReference type="Pfam" id="PF05569"/>
    </source>
</evidence>
<accession>A0ABW5ILN1</accession>
<proteinExistence type="predicted"/>
<dbReference type="Pfam" id="PF05569">
    <property type="entry name" value="Peptidase_M56"/>
    <property type="match status" value="1"/>
</dbReference>